<protein>
    <submittedName>
        <fullName evidence="2">Uncharacterized protein</fullName>
    </submittedName>
</protein>
<feature type="region of interest" description="Disordered" evidence="1">
    <location>
        <begin position="146"/>
        <end position="196"/>
    </location>
</feature>
<keyword evidence="3" id="KW-1185">Reference proteome</keyword>
<feature type="compositionally biased region" description="Low complexity" evidence="1">
    <location>
        <begin position="182"/>
        <end position="196"/>
    </location>
</feature>
<evidence type="ECO:0000313" key="3">
    <source>
        <dbReference type="Proteomes" id="UP000276215"/>
    </source>
</evidence>
<name>A0A3N4JU50_9PEZI</name>
<organism evidence="2 3">
    <name type="scientific">Choiromyces venosus 120613-1</name>
    <dbReference type="NCBI Taxonomy" id="1336337"/>
    <lineage>
        <taxon>Eukaryota</taxon>
        <taxon>Fungi</taxon>
        <taxon>Dikarya</taxon>
        <taxon>Ascomycota</taxon>
        <taxon>Pezizomycotina</taxon>
        <taxon>Pezizomycetes</taxon>
        <taxon>Pezizales</taxon>
        <taxon>Tuberaceae</taxon>
        <taxon>Choiromyces</taxon>
    </lineage>
</organism>
<dbReference type="Proteomes" id="UP000276215">
    <property type="component" value="Unassembled WGS sequence"/>
</dbReference>
<feature type="compositionally biased region" description="Polar residues" evidence="1">
    <location>
        <begin position="49"/>
        <end position="60"/>
    </location>
</feature>
<evidence type="ECO:0000313" key="2">
    <source>
        <dbReference type="EMBL" id="RPB00559.1"/>
    </source>
</evidence>
<proteinExistence type="predicted"/>
<reference evidence="2 3" key="1">
    <citation type="journal article" date="2018" name="Nat. Ecol. Evol.">
        <title>Pezizomycetes genomes reveal the molecular basis of ectomycorrhizal truffle lifestyle.</title>
        <authorList>
            <person name="Murat C."/>
            <person name="Payen T."/>
            <person name="Noel B."/>
            <person name="Kuo A."/>
            <person name="Morin E."/>
            <person name="Chen J."/>
            <person name="Kohler A."/>
            <person name="Krizsan K."/>
            <person name="Balestrini R."/>
            <person name="Da Silva C."/>
            <person name="Montanini B."/>
            <person name="Hainaut M."/>
            <person name="Levati E."/>
            <person name="Barry K.W."/>
            <person name="Belfiori B."/>
            <person name="Cichocki N."/>
            <person name="Clum A."/>
            <person name="Dockter R.B."/>
            <person name="Fauchery L."/>
            <person name="Guy J."/>
            <person name="Iotti M."/>
            <person name="Le Tacon F."/>
            <person name="Lindquist E.A."/>
            <person name="Lipzen A."/>
            <person name="Malagnac F."/>
            <person name="Mello A."/>
            <person name="Molinier V."/>
            <person name="Miyauchi S."/>
            <person name="Poulain J."/>
            <person name="Riccioni C."/>
            <person name="Rubini A."/>
            <person name="Sitrit Y."/>
            <person name="Splivallo R."/>
            <person name="Traeger S."/>
            <person name="Wang M."/>
            <person name="Zifcakova L."/>
            <person name="Wipf D."/>
            <person name="Zambonelli A."/>
            <person name="Paolocci F."/>
            <person name="Nowrousian M."/>
            <person name="Ottonello S."/>
            <person name="Baldrian P."/>
            <person name="Spatafora J.W."/>
            <person name="Henrissat B."/>
            <person name="Nagy L.G."/>
            <person name="Aury J.M."/>
            <person name="Wincker P."/>
            <person name="Grigoriev I.V."/>
            <person name="Bonfante P."/>
            <person name="Martin F.M."/>
        </authorList>
    </citation>
    <scope>NUCLEOTIDE SEQUENCE [LARGE SCALE GENOMIC DNA]</scope>
    <source>
        <strain evidence="2 3">120613-1</strain>
    </source>
</reference>
<sequence length="196" mass="21613">MSLRNGQNSDGTGIGDSQYAATSQELLRRVRFSSPIASFAKIQEIPATDSGNFTPEQTEASPMPRNKKEKEKGPSNTLALLILTGDDGETTLDLSTPELIREYMRSSIALMTNIVVAILLTTLEDSLTKKMNEIENRIMTAIQEKGTREPTDRMCTPAQPRQAQPNPDPVAIQTTNSEGALQPQQQQQVQQQRQAQ</sequence>
<evidence type="ECO:0000256" key="1">
    <source>
        <dbReference type="SAM" id="MobiDB-lite"/>
    </source>
</evidence>
<accession>A0A3N4JU50</accession>
<dbReference type="EMBL" id="ML120379">
    <property type="protein sequence ID" value="RPB00559.1"/>
    <property type="molecule type" value="Genomic_DNA"/>
</dbReference>
<feature type="region of interest" description="Disordered" evidence="1">
    <location>
        <begin position="47"/>
        <end position="75"/>
    </location>
</feature>
<gene>
    <name evidence="2" type="ORF">L873DRAFT_1788935</name>
</gene>
<dbReference type="AlphaFoldDB" id="A0A3N4JU50"/>